<accession>A0A4R5U2R9</accession>
<dbReference type="OrthoDB" id="5194448at2"/>
<dbReference type="RefSeq" id="WP_133402341.1">
    <property type="nucleotide sequence ID" value="NZ_SMTK01000001.1"/>
</dbReference>
<keyword evidence="2" id="KW-1133">Transmembrane helix</keyword>
<dbReference type="AlphaFoldDB" id="A0A4R5U2R9"/>
<dbReference type="Proteomes" id="UP000295411">
    <property type="component" value="Unassembled WGS sequence"/>
</dbReference>
<feature type="transmembrane region" description="Helical" evidence="2">
    <location>
        <begin position="104"/>
        <end position="124"/>
    </location>
</feature>
<organism evidence="3 4">
    <name type="scientific">Arthrobacter crusticola</name>
    <dbReference type="NCBI Taxonomy" id="2547960"/>
    <lineage>
        <taxon>Bacteria</taxon>
        <taxon>Bacillati</taxon>
        <taxon>Actinomycetota</taxon>
        <taxon>Actinomycetes</taxon>
        <taxon>Micrococcales</taxon>
        <taxon>Micrococcaceae</taxon>
        <taxon>Arthrobacter</taxon>
    </lineage>
</organism>
<feature type="compositionally biased region" description="Basic and acidic residues" evidence="1">
    <location>
        <begin position="1"/>
        <end position="27"/>
    </location>
</feature>
<name>A0A4R5U2R9_9MICC</name>
<protein>
    <submittedName>
        <fullName evidence="3">DUF3043 domain-containing protein</fullName>
    </submittedName>
</protein>
<feature type="transmembrane region" description="Helical" evidence="2">
    <location>
        <begin position="130"/>
        <end position="150"/>
    </location>
</feature>
<evidence type="ECO:0000256" key="2">
    <source>
        <dbReference type="SAM" id="Phobius"/>
    </source>
</evidence>
<evidence type="ECO:0000313" key="3">
    <source>
        <dbReference type="EMBL" id="TDK27927.1"/>
    </source>
</evidence>
<dbReference type="EMBL" id="SMTK01000001">
    <property type="protein sequence ID" value="TDK27927.1"/>
    <property type="molecule type" value="Genomic_DNA"/>
</dbReference>
<keyword evidence="2" id="KW-0812">Transmembrane</keyword>
<dbReference type="Pfam" id="PF11241">
    <property type="entry name" value="DUF3043"/>
    <property type="match status" value="1"/>
</dbReference>
<evidence type="ECO:0000313" key="4">
    <source>
        <dbReference type="Proteomes" id="UP000295411"/>
    </source>
</evidence>
<keyword evidence="2" id="KW-0472">Membrane</keyword>
<dbReference type="InterPro" id="IPR021403">
    <property type="entry name" value="DUF3043"/>
</dbReference>
<keyword evidence="4" id="KW-1185">Reference proteome</keyword>
<proteinExistence type="predicted"/>
<feature type="region of interest" description="Disordered" evidence="1">
    <location>
        <begin position="1"/>
        <end position="66"/>
    </location>
</feature>
<gene>
    <name evidence="3" type="ORF">E2F48_02090</name>
</gene>
<reference evidence="3 4" key="1">
    <citation type="submission" date="2019-03" db="EMBL/GenBank/DDBJ databases">
        <title>Arthrobacter sp. nov., an bacterium isolated from biocrust in Mu Us Desert.</title>
        <authorList>
            <person name="Lixiong L."/>
        </authorList>
    </citation>
    <scope>NUCLEOTIDE SEQUENCE [LARGE SCALE GENOMIC DNA]</scope>
    <source>
        <strain evidence="3 4">SLN-3</strain>
    </source>
</reference>
<comment type="caution">
    <text evidence="3">The sequence shown here is derived from an EMBL/GenBank/DDBJ whole genome shotgun (WGS) entry which is preliminary data.</text>
</comment>
<sequence length="197" mass="22624">MFGRKKDAPVAQDVIDRASREREDRQRSAGKGAPTPKRSVQQAARKRPLVPEDRRAARTQNRNAAAEQRLRIREALNTGEERYLPLRDKGPNRRYIRQFVDARWNLGEFLMIAALIFVVLSFIQTAAVQSAVLLGFWVLIMAVIVDCFFLRRTLKKRLTAKFGAPNAGDLWYGVTRALQLRRLRLPKPQVKRGDYPV</sequence>
<evidence type="ECO:0000256" key="1">
    <source>
        <dbReference type="SAM" id="MobiDB-lite"/>
    </source>
</evidence>